<organism evidence="12 13">
    <name type="scientific">Paraglomus occultum</name>
    <dbReference type="NCBI Taxonomy" id="144539"/>
    <lineage>
        <taxon>Eukaryota</taxon>
        <taxon>Fungi</taxon>
        <taxon>Fungi incertae sedis</taxon>
        <taxon>Mucoromycota</taxon>
        <taxon>Glomeromycotina</taxon>
        <taxon>Glomeromycetes</taxon>
        <taxon>Paraglomerales</taxon>
        <taxon>Paraglomeraceae</taxon>
        <taxon>Paraglomus</taxon>
    </lineage>
</organism>
<dbReference type="CDD" id="cd21134">
    <property type="entry name" value="YTH"/>
    <property type="match status" value="1"/>
</dbReference>
<dbReference type="OrthoDB" id="306690at2759"/>
<feature type="compositionally biased region" description="Low complexity" evidence="9">
    <location>
        <begin position="269"/>
        <end position="281"/>
    </location>
</feature>
<dbReference type="GO" id="GO:0003735">
    <property type="term" value="F:structural constituent of ribosome"/>
    <property type="evidence" value="ECO:0007669"/>
    <property type="project" value="UniProtKB-UniRule"/>
</dbReference>
<dbReference type="InterPro" id="IPR018281">
    <property type="entry name" value="Ribosomal_eS1_CS"/>
</dbReference>
<dbReference type="InterPro" id="IPR012677">
    <property type="entry name" value="Nucleotide-bd_a/b_plait_sf"/>
</dbReference>
<keyword evidence="7" id="KW-0694">RNA-binding</keyword>
<comment type="caution">
    <text evidence="12">The sequence shown here is derived from an EMBL/GenBank/DDBJ whole genome shotgun (WGS) entry which is preliminary data.</text>
</comment>
<feature type="compositionally biased region" description="Low complexity" evidence="9">
    <location>
        <begin position="403"/>
        <end position="423"/>
    </location>
</feature>
<dbReference type="AlphaFoldDB" id="A0A9N8ZZ44"/>
<comment type="subunit">
    <text evidence="6">Component of the small ribosomal subunit. Mature ribosomes consist of a small (40S) and a large (60S) subunit. The 40S subunit contains about 33 different proteins and 1 molecule of RNA (18S). The 60S subunit contains about 49 different proteins and 3 molecules of RNA (25S, 5.8S and 5S).</text>
</comment>
<evidence type="ECO:0000256" key="2">
    <source>
        <dbReference type="ARBA" id="ARBA00022490"/>
    </source>
</evidence>
<dbReference type="EMBL" id="CAJVPJ010000327">
    <property type="protein sequence ID" value="CAG8512184.1"/>
    <property type="molecule type" value="Genomic_DNA"/>
</dbReference>
<accession>A0A9N8ZZ44</accession>
<keyword evidence="2 6" id="KW-0963">Cytoplasm</keyword>
<dbReference type="PROSITE" id="PS01191">
    <property type="entry name" value="RIBOSOMAL_S3AE"/>
    <property type="match status" value="1"/>
</dbReference>
<name>A0A9N8ZZ44_9GLOM</name>
<evidence type="ECO:0000259" key="10">
    <source>
        <dbReference type="PROSITE" id="PS50102"/>
    </source>
</evidence>
<evidence type="ECO:0000256" key="3">
    <source>
        <dbReference type="ARBA" id="ARBA00022980"/>
    </source>
</evidence>
<feature type="compositionally biased region" description="Low complexity" evidence="9">
    <location>
        <begin position="735"/>
        <end position="746"/>
    </location>
</feature>
<evidence type="ECO:0000259" key="11">
    <source>
        <dbReference type="PROSITE" id="PS50882"/>
    </source>
</evidence>
<dbReference type="SUPFAM" id="SSF54928">
    <property type="entry name" value="RNA-binding domain, RBD"/>
    <property type="match status" value="1"/>
</dbReference>
<feature type="region of interest" description="Disordered" evidence="9">
    <location>
        <begin position="687"/>
        <end position="708"/>
    </location>
</feature>
<evidence type="ECO:0000313" key="13">
    <source>
        <dbReference type="Proteomes" id="UP000789572"/>
    </source>
</evidence>
<dbReference type="Gene3D" id="3.30.70.330">
    <property type="match status" value="1"/>
</dbReference>
<feature type="domain" description="YTH" evidence="11">
    <location>
        <begin position="453"/>
        <end position="585"/>
    </location>
</feature>
<dbReference type="InterPro" id="IPR007275">
    <property type="entry name" value="YTH_domain"/>
</dbReference>
<dbReference type="Pfam" id="PF04146">
    <property type="entry name" value="YTH"/>
    <property type="match status" value="1"/>
</dbReference>
<dbReference type="InterPro" id="IPR000504">
    <property type="entry name" value="RRM_dom"/>
</dbReference>
<evidence type="ECO:0000313" key="12">
    <source>
        <dbReference type="EMBL" id="CAG8512184.1"/>
    </source>
</evidence>
<dbReference type="GO" id="GO:0006412">
    <property type="term" value="P:translation"/>
    <property type="evidence" value="ECO:0007669"/>
    <property type="project" value="UniProtKB-UniRule"/>
</dbReference>
<dbReference type="SMART" id="SM00360">
    <property type="entry name" value="RRM"/>
    <property type="match status" value="1"/>
</dbReference>
<dbReference type="CDD" id="cd00590">
    <property type="entry name" value="RRM_SF"/>
    <property type="match status" value="1"/>
</dbReference>
<reference evidence="12" key="1">
    <citation type="submission" date="2021-06" db="EMBL/GenBank/DDBJ databases">
        <authorList>
            <person name="Kallberg Y."/>
            <person name="Tangrot J."/>
            <person name="Rosling A."/>
        </authorList>
    </citation>
    <scope>NUCLEOTIDE SEQUENCE</scope>
    <source>
        <strain evidence="12">IA702</strain>
    </source>
</reference>
<feature type="region of interest" description="Disordered" evidence="9">
    <location>
        <begin position="383"/>
        <end position="425"/>
    </location>
</feature>
<gene>
    <name evidence="6" type="primary">RPS1</name>
    <name evidence="12" type="ORF">POCULU_LOCUS3129</name>
</gene>
<feature type="compositionally biased region" description="Polar residues" evidence="9">
    <location>
        <begin position="687"/>
        <end position="702"/>
    </location>
</feature>
<keyword evidence="4" id="KW-0007">Acetylation</keyword>
<protein>
    <recommendedName>
        <fullName evidence="6">Small ribosomal subunit protein eS1</fullName>
    </recommendedName>
</protein>
<dbReference type="Proteomes" id="UP000789572">
    <property type="component" value="Unassembled WGS sequence"/>
</dbReference>
<proteinExistence type="inferred from homology"/>
<dbReference type="InterPro" id="IPR027500">
    <property type="entry name" value="Ribosomal_eS1_euk"/>
</dbReference>
<dbReference type="PANTHER" id="PTHR11830">
    <property type="entry name" value="40S RIBOSOMAL PROTEIN S3A"/>
    <property type="match status" value="1"/>
</dbReference>
<feature type="compositionally biased region" description="Polar residues" evidence="9">
    <location>
        <begin position="390"/>
        <end position="402"/>
    </location>
</feature>
<dbReference type="InterPro" id="IPR035979">
    <property type="entry name" value="RBD_domain_sf"/>
</dbReference>
<evidence type="ECO:0000256" key="1">
    <source>
        <dbReference type="ARBA" id="ARBA00004496"/>
    </source>
</evidence>
<feature type="compositionally biased region" description="Polar residues" evidence="9">
    <location>
        <begin position="35"/>
        <end position="63"/>
    </location>
</feature>
<feature type="compositionally biased region" description="Polar residues" evidence="9">
    <location>
        <begin position="747"/>
        <end position="762"/>
    </location>
</feature>
<dbReference type="InterPro" id="IPR001593">
    <property type="entry name" value="Ribosomal_eS1"/>
</dbReference>
<dbReference type="PROSITE" id="PS50102">
    <property type="entry name" value="RRM"/>
    <property type="match status" value="1"/>
</dbReference>
<evidence type="ECO:0000256" key="5">
    <source>
        <dbReference type="ARBA" id="ARBA00023274"/>
    </source>
</evidence>
<keyword evidence="5 6" id="KW-0687">Ribonucleoprotein</keyword>
<dbReference type="Pfam" id="PF25701">
    <property type="entry name" value="RRM_YTH1"/>
    <property type="match status" value="1"/>
</dbReference>
<evidence type="ECO:0000256" key="9">
    <source>
        <dbReference type="SAM" id="MobiDB-lite"/>
    </source>
</evidence>
<dbReference type="GO" id="GO:0022627">
    <property type="term" value="C:cytosolic small ribosomal subunit"/>
    <property type="evidence" value="ECO:0007669"/>
    <property type="project" value="UniProtKB-UniRule"/>
</dbReference>
<dbReference type="GO" id="GO:0003723">
    <property type="term" value="F:RNA binding"/>
    <property type="evidence" value="ECO:0007669"/>
    <property type="project" value="UniProtKB-UniRule"/>
</dbReference>
<feature type="compositionally biased region" description="Polar residues" evidence="9">
    <location>
        <begin position="10"/>
        <end position="26"/>
    </location>
</feature>
<comment type="caution">
    <text evidence="6">Lacks conserved residue(s) required for the propagation of feature annotation.</text>
</comment>
<evidence type="ECO:0000256" key="8">
    <source>
        <dbReference type="RuleBase" id="RU000668"/>
    </source>
</evidence>
<feature type="region of interest" description="Disordered" evidence="9">
    <location>
        <begin position="1"/>
        <end position="154"/>
    </location>
</feature>
<keyword evidence="3 6" id="KW-0689">Ribosomal protein</keyword>
<dbReference type="Gene3D" id="3.10.590.10">
    <property type="entry name" value="ph1033 like domains"/>
    <property type="match status" value="1"/>
</dbReference>
<feature type="domain" description="RRM" evidence="10">
    <location>
        <begin position="310"/>
        <end position="381"/>
    </location>
</feature>
<evidence type="ECO:0000256" key="4">
    <source>
        <dbReference type="ARBA" id="ARBA00022990"/>
    </source>
</evidence>
<feature type="region of interest" description="Disordered" evidence="9">
    <location>
        <begin position="267"/>
        <end position="303"/>
    </location>
</feature>
<dbReference type="SMART" id="SM01397">
    <property type="entry name" value="Ribosomal_S3Ae"/>
    <property type="match status" value="1"/>
</dbReference>
<dbReference type="InterPro" id="IPR057720">
    <property type="entry name" value="RRM_YTH1"/>
</dbReference>
<dbReference type="Pfam" id="PF01015">
    <property type="entry name" value="Ribosomal_S3Ae"/>
    <property type="match status" value="1"/>
</dbReference>
<evidence type="ECO:0000256" key="7">
    <source>
        <dbReference type="PROSITE-ProRule" id="PRU00176"/>
    </source>
</evidence>
<keyword evidence="13" id="KW-1185">Reference proteome</keyword>
<sequence length="1018" mass="113407">MSREELIEPESQTSSSPNEQRDNSMAITAARKATTLPQTSQQVTSSTNANSSQEARTLMNIKQSQDKDITNSSTQNDKDISKLSNGTPPYASAEDNSSVTSTDANCTSTMNSDDATQDSTSTKIRRLSGSQNQRSTKSFPRNNPQRQFPYTSGNNCNPIHAVTSVYPNGIGTTPMYEDMSHGLYHNPAFMPVASPYFTPQFFPSNGQYFYDPQYSRFPRPPQTPPTYVRSNVYSYPAMPIIPTLHLQQFQNPPPFLFHQQPARYHSVHSAAGGDSGFSSRRSSLDPNRTPEFGPQHSQRMQQKKPKQLDKALWVGNLPDTTTQEELKEFFADENMESVFLIKKSNCAFVNYKTHEAVDEAVQKYNECEFKGIKLVCRPRKQTAADIKAKTNPQISTSSENTLSRTPSETASTTSSSARSQHSSFPLRQNFRQSSIASMSPASSVSSTKQQSPNRYFILKSLTQDDLDISVQSGVWATQPHNEAALNKAYKTAENVFLIFSANKSGEFYGYARMASHINKEATESIQWTPIDEAALAASSSRPSPKLPFTRTRHLRNPWNANREVKISRDGTEVEPVVGERLLAEFHRVPVTTPAQTSYGALPGPLLAQPLNIDNQHIENCQERKSTAQSGAITPIQPPIPSMMDPSFIQTPQGAFFAPTYWPPQPILVPPYATGPAPATYLTTAQSGWSTTANKDPSSTMNRAQPPAPTTVVGNAAVMTPIMPIEQQYVETSTAPNHTTHYNNNNPSHLQSTPATCSPFQQSSASPVHYYRSVDDSTVESSSYQTQRQSLDDNEVFDDNLKMEAISKNANDALKGRVFEISLADLNNDGEHSDDRHDQAFRKIKLRVDEVQGKNLLTNFHGMDFTSDKLRSLVKKWQTLIEAHVDVKTTDGYLLRLFAIAFTKRRQNQVRKTTYAQTSQIRQIRKKMFESMTKVVSQNELKVLVSKHLLTDAIGNNIEKACQGIYPLQNVYIRKVKILKSPKFDIQKLLELHSDAADTGSKVGGANRDFKEPEVLQSV</sequence>
<comment type="similarity">
    <text evidence="6 8">Belongs to the eukaryotic ribosomal protein eS1 family.</text>
</comment>
<feature type="region of interest" description="Disordered" evidence="9">
    <location>
        <begin position="734"/>
        <end position="762"/>
    </location>
</feature>
<evidence type="ECO:0000256" key="6">
    <source>
        <dbReference type="HAMAP-Rule" id="MF_03122"/>
    </source>
</evidence>
<dbReference type="PROSITE" id="PS50882">
    <property type="entry name" value="YTH"/>
    <property type="match status" value="1"/>
</dbReference>
<feature type="compositionally biased region" description="Polar residues" evidence="9">
    <location>
        <begin position="94"/>
        <end position="154"/>
    </location>
</feature>
<dbReference type="HAMAP" id="MF_03122">
    <property type="entry name" value="Ribosomal_eS1_euk"/>
    <property type="match status" value="1"/>
</dbReference>
<comment type="subcellular location">
    <subcellularLocation>
        <location evidence="1 6">Cytoplasm</location>
    </subcellularLocation>
</comment>